<proteinExistence type="predicted"/>
<dbReference type="AlphaFoldDB" id="A0A0D6LZ89"/>
<evidence type="ECO:0000256" key="1">
    <source>
        <dbReference type="SAM" id="Phobius"/>
    </source>
</evidence>
<keyword evidence="1" id="KW-0472">Membrane</keyword>
<accession>A0A0D6LZ89</accession>
<keyword evidence="1" id="KW-1133">Transmembrane helix</keyword>
<gene>
    <name evidence="2" type="ORF">ANCCEY_05515</name>
</gene>
<evidence type="ECO:0000313" key="3">
    <source>
        <dbReference type="Proteomes" id="UP000054495"/>
    </source>
</evidence>
<sequence>MSMPWYYLEKPTRMILLRCYYALCAFTYPVFVGLNWKSYAPTRAEVLAGRSLREEILNPLKIKK</sequence>
<protein>
    <submittedName>
        <fullName evidence="2">Uncharacterized protein</fullName>
    </submittedName>
</protein>
<dbReference type="EMBL" id="KE124903">
    <property type="protein sequence ID" value="EPB75406.1"/>
    <property type="molecule type" value="Genomic_DNA"/>
</dbReference>
<reference evidence="2 3" key="1">
    <citation type="submission" date="2013-05" db="EMBL/GenBank/DDBJ databases">
        <title>Draft genome of the parasitic nematode Anyclostoma ceylanicum.</title>
        <authorList>
            <person name="Mitreva M."/>
        </authorList>
    </citation>
    <scope>NUCLEOTIDE SEQUENCE [LARGE SCALE GENOMIC DNA]</scope>
</reference>
<evidence type="ECO:0000313" key="2">
    <source>
        <dbReference type="EMBL" id="EPB75406.1"/>
    </source>
</evidence>
<dbReference type="Proteomes" id="UP000054495">
    <property type="component" value="Unassembled WGS sequence"/>
</dbReference>
<feature type="transmembrane region" description="Helical" evidence="1">
    <location>
        <begin position="15"/>
        <end position="34"/>
    </location>
</feature>
<keyword evidence="1" id="KW-0812">Transmembrane</keyword>
<keyword evidence="3" id="KW-1185">Reference proteome</keyword>
<name>A0A0D6LZ89_9BILA</name>
<organism evidence="2 3">
    <name type="scientific">Ancylostoma ceylanicum</name>
    <dbReference type="NCBI Taxonomy" id="53326"/>
    <lineage>
        <taxon>Eukaryota</taxon>
        <taxon>Metazoa</taxon>
        <taxon>Ecdysozoa</taxon>
        <taxon>Nematoda</taxon>
        <taxon>Chromadorea</taxon>
        <taxon>Rhabditida</taxon>
        <taxon>Rhabditina</taxon>
        <taxon>Rhabditomorpha</taxon>
        <taxon>Strongyloidea</taxon>
        <taxon>Ancylostomatidae</taxon>
        <taxon>Ancylostomatinae</taxon>
        <taxon>Ancylostoma</taxon>
    </lineage>
</organism>